<sequence length="234" mass="26643">MVYKSNFVVSVKCNGKILREFKESDNFVKLPFGSEYSILLKNLESRSAVVSISIDGKDVLDGDKLIIESNKQVELEGFKKKNKVTNRFKFIEKTEEISNHRGDRIDDGIIRIEYTFEKLFNYSYYWPGNWHYLNYSIPCNWDNSTLCSLTAYATGNDLGITVKGSDEVDQSFVRSNIGILEENSNVITLMLRGYKGSTKVSKPITVKTKITCETCGKKNRSYNKYCSSCGTCVK</sequence>
<gene>
    <name evidence="1" type="ORF">MM415A01757_0006</name>
</gene>
<protein>
    <recommendedName>
        <fullName evidence="2">Zinc-ribbon domain-containing protein</fullName>
    </recommendedName>
</protein>
<dbReference type="AlphaFoldDB" id="A0A6M3JZS9"/>
<evidence type="ECO:0008006" key="2">
    <source>
        <dbReference type="Google" id="ProtNLM"/>
    </source>
</evidence>
<reference evidence="1" key="1">
    <citation type="submission" date="2020-03" db="EMBL/GenBank/DDBJ databases">
        <title>The deep terrestrial virosphere.</title>
        <authorList>
            <person name="Holmfeldt K."/>
            <person name="Nilsson E."/>
            <person name="Simone D."/>
            <person name="Lopez-Fernandez M."/>
            <person name="Wu X."/>
            <person name="de Brujin I."/>
            <person name="Lundin D."/>
            <person name="Andersson A."/>
            <person name="Bertilsson S."/>
            <person name="Dopson M."/>
        </authorList>
    </citation>
    <scope>NUCLEOTIDE SEQUENCE</scope>
    <source>
        <strain evidence="1">MM415A01757</strain>
    </source>
</reference>
<organism evidence="1">
    <name type="scientific">viral metagenome</name>
    <dbReference type="NCBI Taxonomy" id="1070528"/>
    <lineage>
        <taxon>unclassified sequences</taxon>
        <taxon>metagenomes</taxon>
        <taxon>organismal metagenomes</taxon>
    </lineage>
</organism>
<accession>A0A6M3JZS9</accession>
<proteinExistence type="predicted"/>
<name>A0A6M3JZS9_9ZZZZ</name>
<dbReference type="EMBL" id="MT142171">
    <property type="protein sequence ID" value="QJA75563.1"/>
    <property type="molecule type" value="Genomic_DNA"/>
</dbReference>
<evidence type="ECO:0000313" key="1">
    <source>
        <dbReference type="EMBL" id="QJA75563.1"/>
    </source>
</evidence>